<feature type="compositionally biased region" description="Basic and acidic residues" evidence="2">
    <location>
        <begin position="1195"/>
        <end position="1215"/>
    </location>
</feature>
<comment type="caution">
    <text evidence="3">The sequence shown here is derived from an EMBL/GenBank/DDBJ whole genome shotgun (WGS) entry which is preliminary data.</text>
</comment>
<feature type="compositionally biased region" description="Polar residues" evidence="2">
    <location>
        <begin position="606"/>
        <end position="615"/>
    </location>
</feature>
<protein>
    <submittedName>
        <fullName evidence="3">Uncharacterized protein</fullName>
    </submittedName>
</protein>
<dbReference type="EMBL" id="JAZHXJ010000580">
    <property type="protein sequence ID" value="KAL1856932.1"/>
    <property type="molecule type" value="Genomic_DNA"/>
</dbReference>
<name>A0ABR3WA17_9PEZI</name>
<organism evidence="3 4">
    <name type="scientific">Phialemonium thermophilum</name>
    <dbReference type="NCBI Taxonomy" id="223376"/>
    <lineage>
        <taxon>Eukaryota</taxon>
        <taxon>Fungi</taxon>
        <taxon>Dikarya</taxon>
        <taxon>Ascomycota</taxon>
        <taxon>Pezizomycotina</taxon>
        <taxon>Sordariomycetes</taxon>
        <taxon>Sordariomycetidae</taxon>
        <taxon>Cephalothecales</taxon>
        <taxon>Cephalothecaceae</taxon>
        <taxon>Phialemonium</taxon>
    </lineage>
</organism>
<proteinExistence type="predicted"/>
<accession>A0ABR3WA17</accession>
<feature type="compositionally biased region" description="Basic and acidic residues" evidence="2">
    <location>
        <begin position="51"/>
        <end position="62"/>
    </location>
</feature>
<feature type="compositionally biased region" description="Low complexity" evidence="2">
    <location>
        <begin position="383"/>
        <end position="392"/>
    </location>
</feature>
<feature type="region of interest" description="Disordered" evidence="2">
    <location>
        <begin position="851"/>
        <end position="1298"/>
    </location>
</feature>
<gene>
    <name evidence="3" type="ORF">VTK73DRAFT_8200</name>
</gene>
<keyword evidence="1" id="KW-0175">Coiled coil</keyword>
<feature type="compositionally biased region" description="Polar residues" evidence="2">
    <location>
        <begin position="979"/>
        <end position="989"/>
    </location>
</feature>
<feature type="coiled-coil region" evidence="1">
    <location>
        <begin position="721"/>
        <end position="748"/>
    </location>
</feature>
<feature type="compositionally biased region" description="Basic and acidic residues" evidence="2">
    <location>
        <begin position="290"/>
        <end position="306"/>
    </location>
</feature>
<evidence type="ECO:0000313" key="3">
    <source>
        <dbReference type="EMBL" id="KAL1856932.1"/>
    </source>
</evidence>
<feature type="region of interest" description="Disordered" evidence="2">
    <location>
        <begin position="50"/>
        <end position="401"/>
    </location>
</feature>
<evidence type="ECO:0000256" key="1">
    <source>
        <dbReference type="SAM" id="Coils"/>
    </source>
</evidence>
<feature type="compositionally biased region" description="Low complexity" evidence="2">
    <location>
        <begin position="155"/>
        <end position="168"/>
    </location>
</feature>
<reference evidence="3 4" key="1">
    <citation type="journal article" date="2024" name="Commun. Biol.">
        <title>Comparative genomic analysis of thermophilic fungi reveals convergent evolutionary adaptations and gene losses.</title>
        <authorList>
            <person name="Steindorff A.S."/>
            <person name="Aguilar-Pontes M.V."/>
            <person name="Robinson A.J."/>
            <person name="Andreopoulos B."/>
            <person name="LaButti K."/>
            <person name="Kuo A."/>
            <person name="Mondo S."/>
            <person name="Riley R."/>
            <person name="Otillar R."/>
            <person name="Haridas S."/>
            <person name="Lipzen A."/>
            <person name="Grimwood J."/>
            <person name="Schmutz J."/>
            <person name="Clum A."/>
            <person name="Reid I.D."/>
            <person name="Moisan M.C."/>
            <person name="Butler G."/>
            <person name="Nguyen T.T.M."/>
            <person name="Dewar K."/>
            <person name="Conant G."/>
            <person name="Drula E."/>
            <person name="Henrissat B."/>
            <person name="Hansel C."/>
            <person name="Singer S."/>
            <person name="Hutchinson M.I."/>
            <person name="de Vries R.P."/>
            <person name="Natvig D.O."/>
            <person name="Powell A.J."/>
            <person name="Tsang A."/>
            <person name="Grigoriev I.V."/>
        </authorList>
    </citation>
    <scope>NUCLEOTIDE SEQUENCE [LARGE SCALE GENOMIC DNA]</scope>
    <source>
        <strain evidence="3 4">ATCC 24622</strain>
    </source>
</reference>
<feature type="compositionally biased region" description="Polar residues" evidence="2">
    <location>
        <begin position="241"/>
        <end position="258"/>
    </location>
</feature>
<feature type="compositionally biased region" description="Low complexity" evidence="2">
    <location>
        <begin position="1163"/>
        <end position="1194"/>
    </location>
</feature>
<feature type="compositionally biased region" description="Basic and acidic residues" evidence="2">
    <location>
        <begin position="951"/>
        <end position="962"/>
    </location>
</feature>
<feature type="compositionally biased region" description="Basic and acidic residues" evidence="2">
    <location>
        <begin position="124"/>
        <end position="137"/>
    </location>
</feature>
<feature type="compositionally biased region" description="Low complexity" evidence="2">
    <location>
        <begin position="1036"/>
        <end position="1049"/>
    </location>
</feature>
<feature type="region of interest" description="Disordered" evidence="2">
    <location>
        <begin position="555"/>
        <end position="676"/>
    </location>
</feature>
<dbReference type="Proteomes" id="UP001586593">
    <property type="component" value="Unassembled WGS sequence"/>
</dbReference>
<feature type="compositionally biased region" description="Acidic residues" evidence="2">
    <location>
        <begin position="633"/>
        <end position="670"/>
    </location>
</feature>
<evidence type="ECO:0000313" key="4">
    <source>
        <dbReference type="Proteomes" id="UP001586593"/>
    </source>
</evidence>
<sequence>MASGGPSLRKRARSLAFGLDGAAEDESLSKGGHSLRKRARVDYAQEMFGDDTAHLDSKHDANTKPILGSTGRNRKKRTTLDFSGDDSDDASSAQRRRRSDKSPAATRATPGRRKSSIRKSFSSDIRDYRDYQDHPSDNEVQDTILVGVSMKDLESTPQSPESSQSIPSDAGAVQDGEGSPLPEIREVVIEEARPPHPIQAPETRAESAAPLDPQPMAETAEDKVVLQPDSFPSAPLPTCNGADQGQPSESTPDILSQTADEENHHGSPSGLLSEAKSPVTAVTIKPPTPEPEKPGLAETEEPKLPEEPTMTEKLPPPQVVITEVEPSPSPSDAKVDEISPTIIAADDQGVSSANQDLAETLATPETAENAVSPAKDEYPGRFSSPVASAPAEKPSPSPLKPDIDVAAIEETATEELPISSSAALALPKTERSRVGRLKHLDVIHEAGKASSRGHPHLSAYEDEKVLHPSAWTQMVYQDDGSQATQTPIPTPDATPQESATLESMWDGIRPLKYRDFFHLYQSETASRAEQGLPKMSMKEFRRLCVLRHKAAVDKPVEAPSKKARKPVRRELAASRATRKMNAIAAHENGVPVPTPPEETPRASPAPDSTQPTAASSPEAPEDDLEQKVGQKEIDEDVPDTIAVEDEGEDAEAEAEQEVEADAESDVDGEAEALVGGPAEPVEVVKVPKKQYEFPKIREHSYFVEALKDFKDMDTDVLYETLAACNDTLKAWQDEYRELKKITDDEENAKRRQANDKTIENWDKRQKLDEQPSWRRTFDDSFQRLPAPFEIKGVRAPAPYVDDPVLEYQRAQDRIMAQAYGFVHNNHANSIGRQRPSEQRWELDDGESEIRLRDRKQTQRAADVADESVIIEGKRARKPRILGDQSRETSRAPTPAPRQRRRRNAGVGDGGDNGEEASHARGEAALDASGRRRGRGRWKVVTASDDYPDDTASNHRALDERAHSGRRRSRIVAVPLPSGYNGNSSPQTAENGVDSAKRKRQRATKKGPSLGLDTEISASSFYGNPSPADTLPESRPSSSYSNATNNTTGTIESSYLLREKKKRNFAIENDPDLESRPKKRGRDASNGEAYAEEPPKKKPIRRRSKGDAGTASSATDVATGATRIHLATAGRPTSQTTGTAALGSPTMAPKRPPTKIKLINGHHGSSMNLSSGAASSSTKTTLKVPKAASQQASASAKDDVTEPGRKPYSEMSKSEKMSFSMRRRWARGEMQGAVEKRKHTLAKKATAKEAEQKPAKPVNKQKAAGQSSRKLVPADGSPNNVLGRRESGQYGSFPDSAAI</sequence>
<keyword evidence="4" id="KW-1185">Reference proteome</keyword>
<feature type="compositionally biased region" description="Basic and acidic residues" evidence="2">
    <location>
        <begin position="183"/>
        <end position="194"/>
    </location>
</feature>
<evidence type="ECO:0000256" key="2">
    <source>
        <dbReference type="SAM" id="MobiDB-lite"/>
    </source>
</evidence>